<evidence type="ECO:0000313" key="1">
    <source>
        <dbReference type="EMBL" id="MPM63307.1"/>
    </source>
</evidence>
<name>A0A645BDA2_9ZZZZ</name>
<gene>
    <name evidence="1" type="ORF">SDC9_110187</name>
</gene>
<proteinExistence type="predicted"/>
<accession>A0A645BDA2</accession>
<protein>
    <submittedName>
        <fullName evidence="1">Uncharacterized protein</fullName>
    </submittedName>
</protein>
<reference evidence="1" key="1">
    <citation type="submission" date="2019-08" db="EMBL/GenBank/DDBJ databases">
        <authorList>
            <person name="Kucharzyk K."/>
            <person name="Murdoch R.W."/>
            <person name="Higgins S."/>
            <person name="Loffler F."/>
        </authorList>
    </citation>
    <scope>NUCLEOTIDE SEQUENCE</scope>
</reference>
<comment type="caution">
    <text evidence="1">The sequence shown here is derived from an EMBL/GenBank/DDBJ whole genome shotgun (WGS) entry which is preliminary data.</text>
</comment>
<dbReference type="EMBL" id="VSSQ01019333">
    <property type="protein sequence ID" value="MPM63307.1"/>
    <property type="molecule type" value="Genomic_DNA"/>
</dbReference>
<organism evidence="1">
    <name type="scientific">bioreactor metagenome</name>
    <dbReference type="NCBI Taxonomy" id="1076179"/>
    <lineage>
        <taxon>unclassified sequences</taxon>
        <taxon>metagenomes</taxon>
        <taxon>ecological metagenomes</taxon>
    </lineage>
</organism>
<sequence length="110" mass="12861">MIGAVDNALRAVRHHAFILARGQQERQRVGKDHQRKQDDECRNKRARADIEDFFVLFHNHPPLLFRCRFTILLRGAGLIPLRAAANFSQVYHNLVRANRICIKFKCKIRS</sequence>
<dbReference type="AlphaFoldDB" id="A0A645BDA2"/>